<feature type="compositionally biased region" description="Polar residues" evidence="1">
    <location>
        <begin position="248"/>
        <end position="259"/>
    </location>
</feature>
<feature type="region of interest" description="Disordered" evidence="1">
    <location>
        <begin position="125"/>
        <end position="210"/>
    </location>
</feature>
<feature type="compositionally biased region" description="Acidic residues" evidence="1">
    <location>
        <begin position="134"/>
        <end position="148"/>
    </location>
</feature>
<comment type="caution">
    <text evidence="2">The sequence shown here is derived from an EMBL/GenBank/DDBJ whole genome shotgun (WGS) entry which is preliminary data.</text>
</comment>
<feature type="compositionally biased region" description="Basic and acidic residues" evidence="1">
    <location>
        <begin position="234"/>
        <end position="243"/>
    </location>
</feature>
<gene>
    <name evidence="2" type="ORF">WISP_09395</name>
</gene>
<feature type="region of interest" description="Disordered" evidence="1">
    <location>
        <begin position="1"/>
        <end position="104"/>
    </location>
</feature>
<feature type="compositionally biased region" description="Basic and acidic residues" evidence="1">
    <location>
        <begin position="150"/>
        <end position="185"/>
    </location>
</feature>
<feature type="compositionally biased region" description="Polar residues" evidence="1">
    <location>
        <begin position="70"/>
        <end position="104"/>
    </location>
</feature>
<evidence type="ECO:0000313" key="3">
    <source>
        <dbReference type="Proteomes" id="UP001145742"/>
    </source>
</evidence>
<proteinExistence type="predicted"/>
<dbReference type="EMBL" id="WHWB01032055">
    <property type="protein sequence ID" value="KAJ7427141.1"/>
    <property type="molecule type" value="Genomic_DNA"/>
</dbReference>
<dbReference type="Proteomes" id="UP001145742">
    <property type="component" value="Unassembled WGS sequence"/>
</dbReference>
<name>A0ABQ9DRS4_9PASS</name>
<organism evidence="2 3">
    <name type="scientific">Willisornis vidua</name>
    <name type="common">Xingu scale-backed antbird</name>
    <dbReference type="NCBI Taxonomy" id="1566151"/>
    <lineage>
        <taxon>Eukaryota</taxon>
        <taxon>Metazoa</taxon>
        <taxon>Chordata</taxon>
        <taxon>Craniata</taxon>
        <taxon>Vertebrata</taxon>
        <taxon>Euteleostomi</taxon>
        <taxon>Archelosauria</taxon>
        <taxon>Archosauria</taxon>
        <taxon>Dinosauria</taxon>
        <taxon>Saurischia</taxon>
        <taxon>Theropoda</taxon>
        <taxon>Coelurosauria</taxon>
        <taxon>Aves</taxon>
        <taxon>Neognathae</taxon>
        <taxon>Neoaves</taxon>
        <taxon>Telluraves</taxon>
        <taxon>Australaves</taxon>
        <taxon>Passeriformes</taxon>
        <taxon>Thamnophilidae</taxon>
        <taxon>Willisornis</taxon>
    </lineage>
</organism>
<reference evidence="2" key="1">
    <citation type="submission" date="2019-10" db="EMBL/GenBank/DDBJ databases">
        <authorList>
            <person name="Soares A.E.R."/>
            <person name="Aleixo A."/>
            <person name="Schneider P."/>
            <person name="Miyaki C.Y."/>
            <person name="Schneider M.P."/>
            <person name="Mello C."/>
            <person name="Vasconcelos A.T.R."/>
        </authorList>
    </citation>
    <scope>NUCLEOTIDE SEQUENCE</scope>
    <source>
        <tissue evidence="2">Muscle</tissue>
    </source>
</reference>
<protein>
    <submittedName>
        <fullName evidence="2">Uncharacterized protein</fullName>
    </submittedName>
</protein>
<evidence type="ECO:0000256" key="1">
    <source>
        <dbReference type="SAM" id="MobiDB-lite"/>
    </source>
</evidence>
<keyword evidence="3" id="KW-1185">Reference proteome</keyword>
<feature type="region of interest" description="Disordered" evidence="1">
    <location>
        <begin position="234"/>
        <end position="259"/>
    </location>
</feature>
<feature type="compositionally biased region" description="Low complexity" evidence="1">
    <location>
        <begin position="56"/>
        <end position="68"/>
    </location>
</feature>
<feature type="compositionally biased region" description="Polar residues" evidence="1">
    <location>
        <begin position="30"/>
        <end position="53"/>
    </location>
</feature>
<feature type="compositionally biased region" description="Basic and acidic residues" evidence="1">
    <location>
        <begin position="192"/>
        <end position="210"/>
    </location>
</feature>
<feature type="compositionally biased region" description="Basic and acidic residues" evidence="1">
    <location>
        <begin position="1"/>
        <end position="11"/>
    </location>
</feature>
<sequence>MDHSQRIEAKTGNENIPSRTHDVPVPSTGDGIQTQQEDNAVSETGTQTTNQEVNAVPTTTSDVPVPSTGDGVQTQHEANVVSETQTQPETNTALVRSVETQTQATTPRITIAPIKKVWMKETTKSIESPLQLEREEEEEKEEEAEADEGAAAREEGATAREERVVTVEEGAATREGEVVTGDRAHLTGLGARPKESRGVSRERKETEQATRDRITLDDLCSEYICKFPEEEKRRSMRIHHPEEEPSLPLQTQPSLGGVSSSLHARPTFVGIDDWGRPLSQHLKDYSLSPQCEQARSLFPRLERGKSSLERKFTLEYSKLGAVLWCNGEHSGL</sequence>
<evidence type="ECO:0000313" key="2">
    <source>
        <dbReference type="EMBL" id="KAJ7427141.1"/>
    </source>
</evidence>
<accession>A0ABQ9DRS4</accession>